<keyword evidence="3" id="KW-1185">Reference proteome</keyword>
<comment type="caution">
    <text evidence="2">The sequence shown here is derived from an EMBL/GenBank/DDBJ whole genome shotgun (WGS) entry which is preliminary data.</text>
</comment>
<evidence type="ECO:0000256" key="1">
    <source>
        <dbReference type="ARBA" id="ARBA00006987"/>
    </source>
</evidence>
<name>A0A271LHV2_9HYPH</name>
<evidence type="ECO:0008006" key="4">
    <source>
        <dbReference type="Google" id="ProtNLM"/>
    </source>
</evidence>
<dbReference type="PIRSF" id="PIRSF017082">
    <property type="entry name" value="YflP"/>
    <property type="match status" value="1"/>
</dbReference>
<protein>
    <recommendedName>
        <fullName evidence="4">C4-dicarboxylate ABC transporter substrate-binding protein</fullName>
    </recommendedName>
</protein>
<gene>
    <name evidence="2" type="ORF">CIT26_20295</name>
</gene>
<dbReference type="CDD" id="cd07012">
    <property type="entry name" value="PBP2_Bug_TTT"/>
    <property type="match status" value="1"/>
</dbReference>
<dbReference type="InterPro" id="IPR042100">
    <property type="entry name" value="Bug_dom1"/>
</dbReference>
<dbReference type="EMBL" id="NPKJ01000057">
    <property type="protein sequence ID" value="PAQ07664.1"/>
    <property type="molecule type" value="Genomic_DNA"/>
</dbReference>
<dbReference type="Gene3D" id="3.40.190.10">
    <property type="entry name" value="Periplasmic binding protein-like II"/>
    <property type="match status" value="1"/>
</dbReference>
<reference evidence="2 3" key="1">
    <citation type="submission" date="2017-08" db="EMBL/GenBank/DDBJ databases">
        <title>Mesorhizobium wenxinae sp. nov., a novel rhizobial species isolated from root nodules of chickpea (Cicer arietinum L.).</title>
        <authorList>
            <person name="Zhang J."/>
        </authorList>
    </citation>
    <scope>NUCLEOTIDE SEQUENCE [LARGE SCALE GENOMIC DNA]</scope>
    <source>
        <strain evidence="2 3">SDW018</strain>
    </source>
</reference>
<evidence type="ECO:0000313" key="3">
    <source>
        <dbReference type="Proteomes" id="UP000216442"/>
    </source>
</evidence>
<dbReference type="Proteomes" id="UP000216442">
    <property type="component" value="Unassembled WGS sequence"/>
</dbReference>
<evidence type="ECO:0000313" key="2">
    <source>
        <dbReference type="EMBL" id="PAQ07664.1"/>
    </source>
</evidence>
<accession>A0A271LHV2</accession>
<proteinExistence type="inferred from homology"/>
<dbReference type="InterPro" id="IPR005064">
    <property type="entry name" value="BUG"/>
</dbReference>
<organism evidence="2 3">
    <name type="scientific">Mesorhizobium temperatum</name>
    <dbReference type="NCBI Taxonomy" id="241416"/>
    <lineage>
        <taxon>Bacteria</taxon>
        <taxon>Pseudomonadati</taxon>
        <taxon>Pseudomonadota</taxon>
        <taxon>Alphaproteobacteria</taxon>
        <taxon>Hyphomicrobiales</taxon>
        <taxon>Phyllobacteriaceae</taxon>
        <taxon>Mesorhizobium</taxon>
    </lineage>
</organism>
<dbReference type="PANTHER" id="PTHR42928:SF3">
    <property type="entry name" value="UPF0065 PROTEIN YFLP"/>
    <property type="match status" value="1"/>
</dbReference>
<dbReference type="Pfam" id="PF03401">
    <property type="entry name" value="TctC"/>
    <property type="match status" value="1"/>
</dbReference>
<dbReference type="AlphaFoldDB" id="A0A271LHV2"/>
<comment type="similarity">
    <text evidence="1">Belongs to the UPF0065 (bug) family.</text>
</comment>
<dbReference type="PANTHER" id="PTHR42928">
    <property type="entry name" value="TRICARBOXYLATE-BINDING PROTEIN"/>
    <property type="match status" value="1"/>
</dbReference>
<dbReference type="Gene3D" id="3.40.190.150">
    <property type="entry name" value="Bordetella uptake gene, domain 1"/>
    <property type="match status" value="1"/>
</dbReference>
<dbReference type="SUPFAM" id="SSF53850">
    <property type="entry name" value="Periplasmic binding protein-like II"/>
    <property type="match status" value="1"/>
</dbReference>
<sequence length="336" mass="35266">MRLTDQQGREDMINRRNMLLATAAVFGTALLNAPRQTFAQDSAFDRFSLFVPSGVGGGWDGVARAIDQVGRKAGLLSQITIDNVPGAGGTVGLPLFINQHRGRDNSLMIAGNVMMGAIITNKTLYGLQDVTPVAKLTQEADVIAVGASSPYQTIDDLIAALKKNPGLPIGGGSAGGIDHIILGLTLKAIGADVTKANYVAFSEKAQAIASMMGNQVHAALSGYSEYAEQIRAGNLRALATTGELPLEGAGVPTLKQIGIDVALSSWRGVFAPPDVSEEQVARLVGLITAIHNQPDWKQILKDRQWDDAFATGSDLKSAIANDRAAIQTALKAIGLA</sequence>